<reference evidence="2" key="1">
    <citation type="journal article" date="2015" name="Nat. Genet.">
        <title>The genome and transcriptome of the zoonotic hookworm Ancylostoma ceylanicum identify infection-specific gene families.</title>
        <authorList>
            <person name="Schwarz E.M."/>
            <person name="Hu Y."/>
            <person name="Antoshechkin I."/>
            <person name="Miller M.M."/>
            <person name="Sternberg P.W."/>
            <person name="Aroian R.V."/>
        </authorList>
    </citation>
    <scope>NUCLEOTIDE SEQUENCE</scope>
    <source>
        <strain evidence="2">HY135</strain>
    </source>
</reference>
<organism evidence="1 2">
    <name type="scientific">Ancylostoma ceylanicum</name>
    <dbReference type="NCBI Taxonomy" id="53326"/>
    <lineage>
        <taxon>Eukaryota</taxon>
        <taxon>Metazoa</taxon>
        <taxon>Ecdysozoa</taxon>
        <taxon>Nematoda</taxon>
        <taxon>Chromadorea</taxon>
        <taxon>Rhabditida</taxon>
        <taxon>Rhabditina</taxon>
        <taxon>Rhabditomorpha</taxon>
        <taxon>Strongyloidea</taxon>
        <taxon>Ancylostomatidae</taxon>
        <taxon>Ancylostomatinae</taxon>
        <taxon>Ancylostoma</taxon>
    </lineage>
</organism>
<protein>
    <submittedName>
        <fullName evidence="1">Uncharacterized protein</fullName>
    </submittedName>
</protein>
<dbReference type="Proteomes" id="UP000024635">
    <property type="component" value="Unassembled WGS sequence"/>
</dbReference>
<gene>
    <name evidence="1" type="primary">Acey_s0041.g406</name>
    <name evidence="1" type="ORF">Y032_0041g406</name>
</gene>
<sequence>MCQSFTVQDLVTLSTVTFPPLNLICYCPFREEQTLEQAEGGIRSGSVGPQKTPASNLRHFEPPIREF</sequence>
<proteinExistence type="predicted"/>
<dbReference type="AlphaFoldDB" id="A0A016UH23"/>
<keyword evidence="2" id="KW-1185">Reference proteome</keyword>
<accession>A0A016UH23</accession>
<dbReference type="EMBL" id="JARK01001377">
    <property type="protein sequence ID" value="EYC14216.1"/>
    <property type="molecule type" value="Genomic_DNA"/>
</dbReference>
<evidence type="ECO:0000313" key="1">
    <source>
        <dbReference type="EMBL" id="EYC14216.1"/>
    </source>
</evidence>
<evidence type="ECO:0000313" key="2">
    <source>
        <dbReference type="Proteomes" id="UP000024635"/>
    </source>
</evidence>
<comment type="caution">
    <text evidence="1">The sequence shown here is derived from an EMBL/GenBank/DDBJ whole genome shotgun (WGS) entry which is preliminary data.</text>
</comment>
<name>A0A016UH23_9BILA</name>